<reference evidence="7" key="1">
    <citation type="submission" date="2023-03" db="EMBL/GenBank/DDBJ databases">
        <title>Massive genome expansion in bonnet fungi (Mycena s.s.) driven by repeated elements and novel gene families across ecological guilds.</title>
        <authorList>
            <consortium name="Lawrence Berkeley National Laboratory"/>
            <person name="Harder C.B."/>
            <person name="Miyauchi S."/>
            <person name="Viragh M."/>
            <person name="Kuo A."/>
            <person name="Thoen E."/>
            <person name="Andreopoulos B."/>
            <person name="Lu D."/>
            <person name="Skrede I."/>
            <person name="Drula E."/>
            <person name="Henrissat B."/>
            <person name="Morin E."/>
            <person name="Kohler A."/>
            <person name="Barry K."/>
            <person name="LaButti K."/>
            <person name="Morin E."/>
            <person name="Salamov A."/>
            <person name="Lipzen A."/>
            <person name="Mereny Z."/>
            <person name="Hegedus B."/>
            <person name="Baldrian P."/>
            <person name="Stursova M."/>
            <person name="Weitz H."/>
            <person name="Taylor A."/>
            <person name="Grigoriev I.V."/>
            <person name="Nagy L.G."/>
            <person name="Martin F."/>
            <person name="Kauserud H."/>
        </authorList>
    </citation>
    <scope>NUCLEOTIDE SEQUENCE</scope>
    <source>
        <strain evidence="7">CBHHK188m</strain>
    </source>
</reference>
<comment type="subcellular location">
    <subcellularLocation>
        <location evidence="1">Nucleus</location>
    </subcellularLocation>
</comment>
<evidence type="ECO:0000256" key="3">
    <source>
        <dbReference type="ARBA" id="ARBA00023125"/>
    </source>
</evidence>
<evidence type="ECO:0000256" key="2">
    <source>
        <dbReference type="ARBA" id="ARBA00022723"/>
    </source>
</evidence>
<organism evidence="7 8">
    <name type="scientific">Mycena maculata</name>
    <dbReference type="NCBI Taxonomy" id="230809"/>
    <lineage>
        <taxon>Eukaryota</taxon>
        <taxon>Fungi</taxon>
        <taxon>Dikarya</taxon>
        <taxon>Basidiomycota</taxon>
        <taxon>Agaricomycotina</taxon>
        <taxon>Agaricomycetes</taxon>
        <taxon>Agaricomycetidae</taxon>
        <taxon>Agaricales</taxon>
        <taxon>Marasmiineae</taxon>
        <taxon>Mycenaceae</taxon>
        <taxon>Mycena</taxon>
    </lineage>
</organism>
<name>A0AAD7JVN7_9AGAR</name>
<dbReference type="AlphaFoldDB" id="A0AAD7JVN7"/>
<evidence type="ECO:0000313" key="7">
    <source>
        <dbReference type="EMBL" id="KAJ7772715.1"/>
    </source>
</evidence>
<feature type="compositionally biased region" description="Basic and acidic residues" evidence="5">
    <location>
        <begin position="69"/>
        <end position="80"/>
    </location>
</feature>
<evidence type="ECO:0000313" key="8">
    <source>
        <dbReference type="Proteomes" id="UP001215280"/>
    </source>
</evidence>
<keyword evidence="2" id="KW-0479">Metal-binding</keyword>
<evidence type="ECO:0000256" key="4">
    <source>
        <dbReference type="ARBA" id="ARBA00023242"/>
    </source>
</evidence>
<dbReference type="InterPro" id="IPR007219">
    <property type="entry name" value="XnlR_reg_dom"/>
</dbReference>
<evidence type="ECO:0000256" key="1">
    <source>
        <dbReference type="ARBA" id="ARBA00004123"/>
    </source>
</evidence>
<dbReference type="PANTHER" id="PTHR46910">
    <property type="entry name" value="TRANSCRIPTION FACTOR PDR1"/>
    <property type="match status" value="1"/>
</dbReference>
<comment type="caution">
    <text evidence="7">The sequence shown here is derived from an EMBL/GenBank/DDBJ whole genome shotgun (WGS) entry which is preliminary data.</text>
</comment>
<protein>
    <submittedName>
        <fullName evidence="7">Fungal-specific transcription factor domain-containing protein</fullName>
    </submittedName>
</protein>
<dbReference type="CDD" id="cd12148">
    <property type="entry name" value="fungal_TF_MHR"/>
    <property type="match status" value="1"/>
</dbReference>
<gene>
    <name evidence="7" type="ORF">DFH07DRAFT_733999</name>
</gene>
<proteinExistence type="predicted"/>
<dbReference type="PANTHER" id="PTHR46910:SF3">
    <property type="entry name" value="HALOTOLERANCE PROTEIN 9-RELATED"/>
    <property type="match status" value="1"/>
</dbReference>
<dbReference type="GO" id="GO:0005634">
    <property type="term" value="C:nucleus"/>
    <property type="evidence" value="ECO:0007669"/>
    <property type="project" value="UniProtKB-SubCell"/>
</dbReference>
<feature type="domain" description="Xylanolytic transcriptional activator regulatory" evidence="6">
    <location>
        <begin position="266"/>
        <end position="348"/>
    </location>
</feature>
<dbReference type="SMART" id="SM00906">
    <property type="entry name" value="Fungal_trans"/>
    <property type="match status" value="1"/>
</dbReference>
<keyword evidence="4" id="KW-0539">Nucleus</keyword>
<dbReference type="Pfam" id="PF04082">
    <property type="entry name" value="Fungal_trans"/>
    <property type="match status" value="1"/>
</dbReference>
<evidence type="ECO:0000256" key="5">
    <source>
        <dbReference type="SAM" id="MobiDB-lite"/>
    </source>
</evidence>
<dbReference type="InterPro" id="IPR050987">
    <property type="entry name" value="AtrR-like"/>
</dbReference>
<dbReference type="GO" id="GO:0003700">
    <property type="term" value="F:DNA-binding transcription factor activity"/>
    <property type="evidence" value="ECO:0007669"/>
    <property type="project" value="InterPro"/>
</dbReference>
<dbReference type="Proteomes" id="UP001215280">
    <property type="component" value="Unassembled WGS sequence"/>
</dbReference>
<sequence length="658" mass="75143">MHIHPTGKTKGTQNQVRDRFPRGFAEFYRSKRLIEELRQQIAVLEAKLRSLSVCSFCARSLQQQPDRPSPLRDTVKRDTKEEDSDELVESFRQVTIEGIKSKFYGSASPYALLSNAIEEKYLGRPPPTVTSYSRRRLYWELLPVSRYARPRERYDQHYVYPASDLIDSLLELYFVNVHPIFPCLHRPSFERAVAEGLHLKDTRFGATLLAVLAIAARYSDDHRVFVDGETSLSSGWKFVVQVEIFGKCVEPTIHDVEFCFVIYLVCSTMHNAARRSHYRYMQGLGIRWLQHHEYHRKRAGHEFEDELWNRVFWCFFIIDRMVSAFVGRPPTMRMEDYDLEPLLEVDDEYWEQGFMQPPGVPSLLSYFACFIRLSELLGDTQRLYAPKKRKIRMGWTGSDWEQGTVAELDSAMNDFFDSIPAHLRRDPNGRGVFLDQSVTLHAMYYHIQIMIHRPYIRSQSPLAEPSLSICLRAARSTLYILNIWMDRLINRLPFPWVQNFAFTSAVVLLLNIFGSKRAGLPMDPVKDLALVATALEILKVAEQRSHTAGRLGDLLHELQSSLDGPAPGHEVNLGAGGLSEPSMVFGDLGNAPSTDFSGTTMNEVYAPQHGQSFEPGMSIEQLLAATDPAWDDSGDVSSGTLLDNEFMSSWMAAPTNFM</sequence>
<keyword evidence="8" id="KW-1185">Reference proteome</keyword>
<keyword evidence="3" id="KW-0238">DNA-binding</keyword>
<evidence type="ECO:0000259" key="6">
    <source>
        <dbReference type="SMART" id="SM00906"/>
    </source>
</evidence>
<dbReference type="GO" id="GO:0003677">
    <property type="term" value="F:DNA binding"/>
    <property type="evidence" value="ECO:0007669"/>
    <property type="project" value="UniProtKB-KW"/>
</dbReference>
<dbReference type="GO" id="GO:0006351">
    <property type="term" value="P:DNA-templated transcription"/>
    <property type="evidence" value="ECO:0007669"/>
    <property type="project" value="InterPro"/>
</dbReference>
<accession>A0AAD7JVN7</accession>
<dbReference type="EMBL" id="JARJLG010000019">
    <property type="protein sequence ID" value="KAJ7772715.1"/>
    <property type="molecule type" value="Genomic_DNA"/>
</dbReference>
<dbReference type="GO" id="GO:0008270">
    <property type="term" value="F:zinc ion binding"/>
    <property type="evidence" value="ECO:0007669"/>
    <property type="project" value="InterPro"/>
</dbReference>
<feature type="region of interest" description="Disordered" evidence="5">
    <location>
        <begin position="63"/>
        <end position="83"/>
    </location>
</feature>